<evidence type="ECO:0000256" key="10">
    <source>
        <dbReference type="ARBA" id="ARBA00029409"/>
    </source>
</evidence>
<dbReference type="CDD" id="cd00483">
    <property type="entry name" value="HPPK"/>
    <property type="match status" value="1"/>
</dbReference>
<dbReference type="UniPathway" id="UPA00077">
    <property type="reaction ID" value="UER00155"/>
</dbReference>
<reference evidence="14 15" key="1">
    <citation type="submission" date="2019-09" db="EMBL/GenBank/DDBJ databases">
        <title>Sulfurimonas gotlandica sp. nov., a chemoautotrophic and psychrotolerant epsilonproteobacterium isolated from a pelagic redoxcline, and an emended description of the genus Sulfurimonas.</title>
        <authorList>
            <person name="Wang S."/>
            <person name="Jiang L."/>
            <person name="Shao S."/>
        </authorList>
    </citation>
    <scope>NUCLEOTIDE SEQUENCE [LARGE SCALE GENOMIC DNA]</scope>
    <source>
        <strain evidence="14 15">GYSZ_1</strain>
    </source>
</reference>
<dbReference type="EMBL" id="CP043617">
    <property type="protein sequence ID" value="QFR49732.1"/>
    <property type="molecule type" value="Genomic_DNA"/>
</dbReference>
<keyword evidence="15" id="KW-1185">Reference proteome</keyword>
<comment type="function">
    <text evidence="10">Catalyzes the transfer of pyrophosphate from adenosine triphosphate (ATP) to 6-hydroxymethyl-7,8-dihydropterin, an enzymatic step in folate biosynthesis pathway.</text>
</comment>
<evidence type="ECO:0000256" key="12">
    <source>
        <dbReference type="ARBA" id="ARBA00033413"/>
    </source>
</evidence>
<keyword evidence="5 14" id="KW-0808">Transferase</keyword>
<evidence type="ECO:0000259" key="13">
    <source>
        <dbReference type="Pfam" id="PF01288"/>
    </source>
</evidence>
<evidence type="ECO:0000256" key="6">
    <source>
        <dbReference type="ARBA" id="ARBA00022741"/>
    </source>
</evidence>
<dbReference type="AlphaFoldDB" id="A0A5P8P1X5"/>
<dbReference type="Proteomes" id="UP000326944">
    <property type="component" value="Chromosome"/>
</dbReference>
<evidence type="ECO:0000256" key="9">
    <source>
        <dbReference type="ARBA" id="ARBA00022909"/>
    </source>
</evidence>
<evidence type="ECO:0000256" key="1">
    <source>
        <dbReference type="ARBA" id="ARBA00005051"/>
    </source>
</evidence>
<dbReference type="EC" id="2.7.6.3" evidence="3"/>
<dbReference type="PANTHER" id="PTHR43071:SF1">
    <property type="entry name" value="2-AMINO-4-HYDROXY-6-HYDROXYMETHYLDIHYDROPTERIDINE PYROPHOSPHOKINASE"/>
    <property type="match status" value="1"/>
</dbReference>
<evidence type="ECO:0000256" key="11">
    <source>
        <dbReference type="ARBA" id="ARBA00029766"/>
    </source>
</evidence>
<dbReference type="InterPro" id="IPR000550">
    <property type="entry name" value="Hppk"/>
</dbReference>
<name>A0A5P8P1X5_9BACT</name>
<dbReference type="GO" id="GO:0046654">
    <property type="term" value="P:tetrahydrofolate biosynthetic process"/>
    <property type="evidence" value="ECO:0007669"/>
    <property type="project" value="UniProtKB-UniPathway"/>
</dbReference>
<sequence>MYLQRKLNDKLVLYKGLRFGYKTTQKTKFTHKVTVGIGGNIGDVKRRFEHLFYFLKKSKKVEVLQTSSILKNPPFGFREQDDFFNALVVLKTGMTPMQMLKYLQMVEKKFGRKRSFANAPRSLDLDIIFFDNANINNKRLKVPHPHWRERESVLIPLMDLYR</sequence>
<dbReference type="Gene3D" id="3.30.70.560">
    <property type="entry name" value="7,8-Dihydro-6-hydroxymethylpterin-pyrophosphokinase HPPK"/>
    <property type="match status" value="1"/>
</dbReference>
<keyword evidence="6" id="KW-0547">Nucleotide-binding</keyword>
<comment type="pathway">
    <text evidence="1">Cofactor biosynthesis; tetrahydrofolate biosynthesis; 2-amino-4-hydroxy-6-hydroxymethyl-7,8-dihydropteridine diphosphate from 7,8-dihydroneopterin triphosphate: step 4/4.</text>
</comment>
<dbReference type="OrthoDB" id="9808041at2"/>
<evidence type="ECO:0000256" key="7">
    <source>
        <dbReference type="ARBA" id="ARBA00022777"/>
    </source>
</evidence>
<organism evidence="14 15">
    <name type="scientific">Sulfurimonas lithotrophica</name>
    <dbReference type="NCBI Taxonomy" id="2590022"/>
    <lineage>
        <taxon>Bacteria</taxon>
        <taxon>Pseudomonadati</taxon>
        <taxon>Campylobacterota</taxon>
        <taxon>Epsilonproteobacteria</taxon>
        <taxon>Campylobacterales</taxon>
        <taxon>Sulfurimonadaceae</taxon>
        <taxon>Sulfurimonas</taxon>
    </lineage>
</organism>
<accession>A0A5P8P1X5</accession>
<proteinExistence type="inferred from homology"/>
<evidence type="ECO:0000256" key="8">
    <source>
        <dbReference type="ARBA" id="ARBA00022840"/>
    </source>
</evidence>
<evidence type="ECO:0000256" key="4">
    <source>
        <dbReference type="ARBA" id="ARBA00016218"/>
    </source>
</evidence>
<dbReference type="GO" id="GO:0046656">
    <property type="term" value="P:folic acid biosynthetic process"/>
    <property type="evidence" value="ECO:0007669"/>
    <property type="project" value="UniProtKB-KW"/>
</dbReference>
<dbReference type="PANTHER" id="PTHR43071">
    <property type="entry name" value="2-AMINO-4-HYDROXY-6-HYDROXYMETHYLDIHYDROPTERIDINE PYROPHOSPHOKINASE"/>
    <property type="match status" value="1"/>
</dbReference>
<evidence type="ECO:0000313" key="14">
    <source>
        <dbReference type="EMBL" id="QFR49732.1"/>
    </source>
</evidence>
<evidence type="ECO:0000256" key="3">
    <source>
        <dbReference type="ARBA" id="ARBA00013253"/>
    </source>
</evidence>
<evidence type="ECO:0000256" key="5">
    <source>
        <dbReference type="ARBA" id="ARBA00022679"/>
    </source>
</evidence>
<dbReference type="GO" id="GO:0005524">
    <property type="term" value="F:ATP binding"/>
    <property type="evidence" value="ECO:0007669"/>
    <property type="project" value="UniProtKB-KW"/>
</dbReference>
<keyword evidence="7 14" id="KW-0418">Kinase</keyword>
<dbReference type="KEGG" id="sulg:FJR48_08300"/>
<dbReference type="Pfam" id="PF01288">
    <property type="entry name" value="HPPK"/>
    <property type="match status" value="1"/>
</dbReference>
<evidence type="ECO:0000313" key="15">
    <source>
        <dbReference type="Proteomes" id="UP000326944"/>
    </source>
</evidence>
<dbReference type="RefSeq" id="WP_152307679.1">
    <property type="nucleotide sequence ID" value="NZ_CP043617.1"/>
</dbReference>
<dbReference type="GO" id="GO:0003848">
    <property type="term" value="F:2-amino-4-hydroxy-6-hydroxymethyldihydropteridine diphosphokinase activity"/>
    <property type="evidence" value="ECO:0007669"/>
    <property type="project" value="UniProtKB-EC"/>
</dbReference>
<dbReference type="NCBIfam" id="TIGR01498">
    <property type="entry name" value="folK"/>
    <property type="match status" value="1"/>
</dbReference>
<gene>
    <name evidence="14" type="primary">folK</name>
    <name evidence="14" type="ORF">FJR48_08300</name>
</gene>
<keyword evidence="9" id="KW-0289">Folate biosynthesis</keyword>
<protein>
    <recommendedName>
        <fullName evidence="4">2-amino-4-hydroxy-6-hydroxymethyldihydropteridine pyrophosphokinase</fullName>
        <ecNumber evidence="3">2.7.6.3</ecNumber>
    </recommendedName>
    <alternativeName>
        <fullName evidence="11">6-hydroxymethyl-7,8-dihydropterin pyrophosphokinase</fullName>
    </alternativeName>
    <alternativeName>
        <fullName evidence="12">7,8-dihydro-6-hydroxymethylpterin-pyrophosphokinase</fullName>
    </alternativeName>
</protein>
<dbReference type="GO" id="GO:0016301">
    <property type="term" value="F:kinase activity"/>
    <property type="evidence" value="ECO:0007669"/>
    <property type="project" value="UniProtKB-KW"/>
</dbReference>
<evidence type="ECO:0000256" key="2">
    <source>
        <dbReference type="ARBA" id="ARBA00005810"/>
    </source>
</evidence>
<comment type="similarity">
    <text evidence="2">Belongs to the HPPK family.</text>
</comment>
<keyword evidence="8" id="KW-0067">ATP-binding</keyword>
<feature type="domain" description="7,8-dihydro-6-hydroxymethylpterin-pyrophosphokinase" evidence="13">
    <location>
        <begin position="35"/>
        <end position="160"/>
    </location>
</feature>
<dbReference type="SUPFAM" id="SSF55083">
    <property type="entry name" value="6-hydroxymethyl-7,8-dihydropterin pyrophosphokinase, HPPK"/>
    <property type="match status" value="1"/>
</dbReference>
<dbReference type="InterPro" id="IPR035907">
    <property type="entry name" value="Hppk_sf"/>
</dbReference>